<reference evidence="1" key="1">
    <citation type="submission" date="2023-07" db="EMBL/GenBank/DDBJ databases">
        <authorList>
            <consortium name="AG Swart"/>
            <person name="Singh M."/>
            <person name="Singh A."/>
            <person name="Seah K."/>
            <person name="Emmerich C."/>
        </authorList>
    </citation>
    <scope>NUCLEOTIDE SEQUENCE</scope>
    <source>
        <strain evidence="1">DP1</strain>
    </source>
</reference>
<accession>A0AAD1XES4</accession>
<evidence type="ECO:0000313" key="1">
    <source>
        <dbReference type="EMBL" id="CAI2368216.1"/>
    </source>
</evidence>
<evidence type="ECO:0000313" key="2">
    <source>
        <dbReference type="Proteomes" id="UP001295684"/>
    </source>
</evidence>
<name>A0AAD1XES4_EUPCR</name>
<comment type="caution">
    <text evidence="1">The sequence shown here is derived from an EMBL/GenBank/DDBJ whole genome shotgun (WGS) entry which is preliminary data.</text>
</comment>
<gene>
    <name evidence="1" type="ORF">ECRASSUSDP1_LOCUS9507</name>
</gene>
<proteinExistence type="predicted"/>
<sequence length="174" mass="20169">MKINWPFGKNCENVPEELLCEKATRKEIKTSENMNNKMKMSAFNVYKPSIIGRNNDSDSLIMARQNISCRQTAKLSKNRSFLSEVTKKINQMDESTGSIEDKPNKRRRGYLQKEISYLLRRSAELRKKKTVFATSQMLPSDFSVDDILRDNSFPECSENDNLDKESLYTFGEKC</sequence>
<protein>
    <submittedName>
        <fullName evidence="1">Uncharacterized protein</fullName>
    </submittedName>
</protein>
<dbReference type="EMBL" id="CAMPGE010009346">
    <property type="protein sequence ID" value="CAI2368216.1"/>
    <property type="molecule type" value="Genomic_DNA"/>
</dbReference>
<dbReference type="AlphaFoldDB" id="A0AAD1XES4"/>
<organism evidence="1 2">
    <name type="scientific">Euplotes crassus</name>
    <dbReference type="NCBI Taxonomy" id="5936"/>
    <lineage>
        <taxon>Eukaryota</taxon>
        <taxon>Sar</taxon>
        <taxon>Alveolata</taxon>
        <taxon>Ciliophora</taxon>
        <taxon>Intramacronucleata</taxon>
        <taxon>Spirotrichea</taxon>
        <taxon>Hypotrichia</taxon>
        <taxon>Euplotida</taxon>
        <taxon>Euplotidae</taxon>
        <taxon>Moneuplotes</taxon>
    </lineage>
</organism>
<keyword evidence="2" id="KW-1185">Reference proteome</keyword>
<dbReference type="Proteomes" id="UP001295684">
    <property type="component" value="Unassembled WGS sequence"/>
</dbReference>